<comment type="caution">
    <text evidence="1">The sequence shown here is derived from an EMBL/GenBank/DDBJ whole genome shotgun (WGS) entry which is preliminary data.</text>
</comment>
<sequence>MAGGVDLEEKENGFDLPRIKPGPGSLAAGSPYIGLVDKFNLALDIKPATIERYLQDVVVSTISLNQMPSGPLWVNADPVEALIGTNVYRFSEPWQFYAPMGGSENLSRELKDVKLRFGMKEIMSGAEVGDGGVLVAVLGAESEIERFRS</sequence>
<dbReference type="EMBL" id="MJBS01000151">
    <property type="protein sequence ID" value="OHE92330.1"/>
    <property type="molecule type" value="Genomic_DNA"/>
</dbReference>
<dbReference type="RefSeq" id="XP_022469499.1">
    <property type="nucleotide sequence ID" value="XM_022624013.1"/>
</dbReference>
<organism evidence="1 2">
    <name type="scientific">Colletotrichum orchidophilum</name>
    <dbReference type="NCBI Taxonomy" id="1209926"/>
    <lineage>
        <taxon>Eukaryota</taxon>
        <taxon>Fungi</taxon>
        <taxon>Dikarya</taxon>
        <taxon>Ascomycota</taxon>
        <taxon>Pezizomycotina</taxon>
        <taxon>Sordariomycetes</taxon>
        <taxon>Hypocreomycetidae</taxon>
        <taxon>Glomerellales</taxon>
        <taxon>Glomerellaceae</taxon>
        <taxon>Colletotrichum</taxon>
    </lineage>
</organism>
<evidence type="ECO:0000313" key="1">
    <source>
        <dbReference type="EMBL" id="OHE92330.1"/>
    </source>
</evidence>
<dbReference type="STRING" id="1209926.A0A1G4AT34"/>
<gene>
    <name evidence="1" type="ORF">CORC01_12392</name>
</gene>
<dbReference type="Proteomes" id="UP000176998">
    <property type="component" value="Unassembled WGS sequence"/>
</dbReference>
<evidence type="ECO:0000313" key="2">
    <source>
        <dbReference type="Proteomes" id="UP000176998"/>
    </source>
</evidence>
<keyword evidence="2" id="KW-1185">Reference proteome</keyword>
<dbReference type="AlphaFoldDB" id="A0A1G4AT34"/>
<reference evidence="1 2" key="1">
    <citation type="submission" date="2016-09" db="EMBL/GenBank/DDBJ databases">
        <authorList>
            <person name="Capua I."/>
            <person name="De Benedictis P."/>
            <person name="Joannis T."/>
            <person name="Lombin L.H."/>
            <person name="Cattoli G."/>
        </authorList>
    </citation>
    <scope>NUCLEOTIDE SEQUENCE [LARGE SCALE GENOMIC DNA]</scope>
    <source>
        <strain evidence="1 2">IMI 309357</strain>
    </source>
</reference>
<dbReference type="GeneID" id="34565523"/>
<name>A0A1G4AT34_9PEZI</name>
<proteinExistence type="predicted"/>
<protein>
    <submittedName>
        <fullName evidence="1">Uncharacterized protein</fullName>
    </submittedName>
</protein>
<dbReference type="OrthoDB" id="5322539at2759"/>
<accession>A0A1G4AT34</accession>